<accession>A0A844ZDP3</accession>
<sequence length="248" mass="26571">MLLRDKRFALSLIAALMLGACSSSPKTIASASTNQQITSQEIAHIEALLDQGETRSAKRLITKGLKRDPTEPSLHVLLQGIEGDAKADLGPASFGYVTRSGDTMIELAERFLGNRLKSYQLAKYNGIDVPSALQAGTELRIPGQARQVEASTRQYQPRRTDPSPPPARKRAEVSEPVKAEKAKPEHKVGDPAAAGRARSAGLVALNQGEVARALTLLRRAAALEPSNAAIAADLRRAELIAATVRARK</sequence>
<evidence type="ECO:0000256" key="1">
    <source>
        <dbReference type="SAM" id="MobiDB-lite"/>
    </source>
</evidence>
<dbReference type="OrthoDB" id="7473956at2"/>
<protein>
    <submittedName>
        <fullName evidence="4">LysM peptidoglycan-binding domain-containing protein</fullName>
    </submittedName>
</protein>
<dbReference type="EMBL" id="WTYW01000001">
    <property type="protein sequence ID" value="MXO85995.1"/>
    <property type="molecule type" value="Genomic_DNA"/>
</dbReference>
<gene>
    <name evidence="4" type="ORF">GRI38_08105</name>
</gene>
<comment type="caution">
    <text evidence="4">The sequence shown here is derived from an EMBL/GenBank/DDBJ whole genome shotgun (WGS) entry which is preliminary data.</text>
</comment>
<evidence type="ECO:0000313" key="5">
    <source>
        <dbReference type="Proteomes" id="UP000433104"/>
    </source>
</evidence>
<feature type="compositionally biased region" description="Basic and acidic residues" evidence="1">
    <location>
        <begin position="169"/>
        <end position="189"/>
    </location>
</feature>
<dbReference type="SUPFAM" id="SSF48452">
    <property type="entry name" value="TPR-like"/>
    <property type="match status" value="1"/>
</dbReference>
<dbReference type="PROSITE" id="PS51257">
    <property type="entry name" value="PROKAR_LIPOPROTEIN"/>
    <property type="match status" value="1"/>
</dbReference>
<dbReference type="PROSITE" id="PS51782">
    <property type="entry name" value="LYSM"/>
    <property type="match status" value="1"/>
</dbReference>
<evidence type="ECO:0000313" key="4">
    <source>
        <dbReference type="EMBL" id="MXO85995.1"/>
    </source>
</evidence>
<dbReference type="InterPro" id="IPR011990">
    <property type="entry name" value="TPR-like_helical_dom_sf"/>
</dbReference>
<dbReference type="AlphaFoldDB" id="A0A844ZDP3"/>
<dbReference type="Gene3D" id="3.10.350.10">
    <property type="entry name" value="LysM domain"/>
    <property type="match status" value="1"/>
</dbReference>
<dbReference type="RefSeq" id="WP_160682327.1">
    <property type="nucleotide sequence ID" value="NZ_WTYW01000001.1"/>
</dbReference>
<dbReference type="InterPro" id="IPR036779">
    <property type="entry name" value="LysM_dom_sf"/>
</dbReference>
<evidence type="ECO:0000256" key="2">
    <source>
        <dbReference type="SAM" id="SignalP"/>
    </source>
</evidence>
<keyword evidence="5" id="KW-1185">Reference proteome</keyword>
<reference evidence="4 5" key="1">
    <citation type="submission" date="2019-12" db="EMBL/GenBank/DDBJ databases">
        <title>Genomic-based taxomic classification of the family Erythrobacteraceae.</title>
        <authorList>
            <person name="Xu L."/>
        </authorList>
    </citation>
    <scope>NUCLEOTIDE SEQUENCE [LARGE SCALE GENOMIC DNA]</scope>
    <source>
        <strain evidence="4 5">MCCC 1A09962</strain>
    </source>
</reference>
<organism evidence="4 5">
    <name type="scientific">Parapontixanthobacter aurantiacus</name>
    <dbReference type="NCBI Taxonomy" id="1463599"/>
    <lineage>
        <taxon>Bacteria</taxon>
        <taxon>Pseudomonadati</taxon>
        <taxon>Pseudomonadota</taxon>
        <taxon>Alphaproteobacteria</taxon>
        <taxon>Sphingomonadales</taxon>
        <taxon>Erythrobacteraceae</taxon>
        <taxon>Parapontixanthobacter</taxon>
    </lineage>
</organism>
<feature type="domain" description="LysM" evidence="3">
    <location>
        <begin position="94"/>
        <end position="141"/>
    </location>
</feature>
<feature type="chain" id="PRO_5032880093" evidence="2">
    <location>
        <begin position="26"/>
        <end position="248"/>
    </location>
</feature>
<evidence type="ECO:0000259" key="3">
    <source>
        <dbReference type="PROSITE" id="PS51782"/>
    </source>
</evidence>
<dbReference type="Pfam" id="PF01476">
    <property type="entry name" value="LysM"/>
    <property type="match status" value="1"/>
</dbReference>
<dbReference type="InterPro" id="IPR018392">
    <property type="entry name" value="LysM"/>
</dbReference>
<name>A0A844ZDP3_9SPHN</name>
<proteinExistence type="predicted"/>
<keyword evidence="2" id="KW-0732">Signal</keyword>
<feature type="signal peptide" evidence="2">
    <location>
        <begin position="1"/>
        <end position="25"/>
    </location>
</feature>
<dbReference type="Proteomes" id="UP000433104">
    <property type="component" value="Unassembled WGS sequence"/>
</dbReference>
<feature type="region of interest" description="Disordered" evidence="1">
    <location>
        <begin position="143"/>
        <end position="194"/>
    </location>
</feature>